<feature type="region of interest" description="Disordered" evidence="1">
    <location>
        <begin position="153"/>
        <end position="202"/>
    </location>
</feature>
<dbReference type="SUPFAM" id="SSF54001">
    <property type="entry name" value="Cysteine proteinases"/>
    <property type="match status" value="1"/>
</dbReference>
<name>A0A1Q9CAK2_SYMMI</name>
<evidence type="ECO:0000313" key="2">
    <source>
        <dbReference type="EMBL" id="OLP79955.1"/>
    </source>
</evidence>
<dbReference type="AlphaFoldDB" id="A0A1Q9CAK2"/>
<gene>
    <name evidence="2" type="ORF">AK812_SmicGene39693</name>
</gene>
<feature type="region of interest" description="Disordered" evidence="1">
    <location>
        <begin position="358"/>
        <end position="429"/>
    </location>
</feature>
<feature type="compositionally biased region" description="Polar residues" evidence="1">
    <location>
        <begin position="411"/>
        <end position="428"/>
    </location>
</feature>
<reference evidence="2 3" key="1">
    <citation type="submission" date="2016-02" db="EMBL/GenBank/DDBJ databases">
        <title>Genome analysis of coral dinoflagellate symbionts highlights evolutionary adaptations to a symbiotic lifestyle.</title>
        <authorList>
            <person name="Aranda M."/>
            <person name="Li Y."/>
            <person name="Liew Y.J."/>
            <person name="Baumgarten S."/>
            <person name="Simakov O."/>
            <person name="Wilson M."/>
            <person name="Piel J."/>
            <person name="Ashoor H."/>
            <person name="Bougouffa S."/>
            <person name="Bajic V.B."/>
            <person name="Ryu T."/>
            <person name="Ravasi T."/>
            <person name="Bayer T."/>
            <person name="Micklem G."/>
            <person name="Kim H."/>
            <person name="Bhak J."/>
            <person name="Lajeunesse T.C."/>
            <person name="Voolstra C.R."/>
        </authorList>
    </citation>
    <scope>NUCLEOTIDE SEQUENCE [LARGE SCALE GENOMIC DNA]</scope>
    <source>
        <strain evidence="2 3">CCMP2467</strain>
    </source>
</reference>
<organism evidence="2 3">
    <name type="scientific">Symbiodinium microadriaticum</name>
    <name type="common">Dinoflagellate</name>
    <name type="synonym">Zooxanthella microadriatica</name>
    <dbReference type="NCBI Taxonomy" id="2951"/>
    <lineage>
        <taxon>Eukaryota</taxon>
        <taxon>Sar</taxon>
        <taxon>Alveolata</taxon>
        <taxon>Dinophyceae</taxon>
        <taxon>Suessiales</taxon>
        <taxon>Symbiodiniaceae</taxon>
        <taxon>Symbiodinium</taxon>
    </lineage>
</organism>
<sequence>MNPRTTYTNAAGCPRLRNNCLRKPRPFIGDFAFSWRRLEVVLSRLSTYCLDSTSLTCLSRHLRLRRDLCPSDSRVGDFTISLQSGSLPTENTTDTAAEDIVDRCISTDTGFNALSLLPVLSWQSMENSRSEMDLDAQEARFFGHLRPLKRDPALDSGAPGYLPSSWGQKAENGCGSQGTGEGSKGKGKNKGKGKGGQQLGPKLEQGLYPAAQMWASSAGSRSGMDAPWGREDAMSEYKSSEAHSDWLETKVQKLTQLVLRQEQTLASLRQDMVMHLFMKNGESGMVPVLCDTAAKWRITKEEEPGKLLLPQTLSLQTTADHVARAPLGDLQEAGSHGTCKVLGLDRQRPELDGIEVESRAAGSGGRHIHESGPYHGPALATGPDETGSQRGNPSSLPQPPPPFSGGQSGLDTVSTGDLASTRSSTSMVGITGLDRKSRVACSRLQTAPGQAELRFSGQRGLELSVSAKLSLKQLLCISLRNPTNLCYLNSTLLALTWTLLQARLCSLVHQVLVPELSFLTQVSTSRSASTLQVLNHLPLLTKLQARDRVHSQHDVAELVAYILPRLQLEGFEGSWEARRQVAGEARVTDTGSILAPVILALVPGEPNPRL</sequence>
<evidence type="ECO:0000256" key="1">
    <source>
        <dbReference type="SAM" id="MobiDB-lite"/>
    </source>
</evidence>
<evidence type="ECO:0000313" key="3">
    <source>
        <dbReference type="Proteomes" id="UP000186817"/>
    </source>
</evidence>
<protein>
    <submittedName>
        <fullName evidence="2">Uncharacterized protein</fullName>
    </submittedName>
</protein>
<proteinExistence type="predicted"/>
<dbReference type="Proteomes" id="UP000186817">
    <property type="component" value="Unassembled WGS sequence"/>
</dbReference>
<dbReference type="InterPro" id="IPR038765">
    <property type="entry name" value="Papain-like_cys_pep_sf"/>
</dbReference>
<accession>A0A1Q9CAK2</accession>
<keyword evidence="3" id="KW-1185">Reference proteome</keyword>
<dbReference type="EMBL" id="LSRX01001431">
    <property type="protein sequence ID" value="OLP79955.1"/>
    <property type="molecule type" value="Genomic_DNA"/>
</dbReference>
<comment type="caution">
    <text evidence="2">The sequence shown here is derived from an EMBL/GenBank/DDBJ whole genome shotgun (WGS) entry which is preliminary data.</text>
</comment>